<feature type="compositionally biased region" description="Low complexity" evidence="1">
    <location>
        <begin position="232"/>
        <end position="242"/>
    </location>
</feature>
<sequence>MDRRSCAVCPAAKTFRSQEIGSSYHAGVGVLEPRLGVMIILIVMTSSLHNHPQAGLCPPLGCCTAAKQQPAHSKQHPLLGSQFQKIMRFEGEVGIPPEDSSGHRGSHHQVSFSPPPPFSFKQQRRKSPGGSSIGHSRAGARCPGGASTGGLRPGGASTGGRGPGGGSTGGRGPGGAHWWLAAPGGASTGGARPLVGPPPVAAAPVGPTGGSRPPVGPPPVARGPGGGPPSAPALLELPPGASRPVGLPPADFGNPDGGPTGPFDEDFFISSSPRRVQQHQHFQPPPPPLRAHKGQHFHFHCFRRTLPCTVSNAENPQKEKATDEEVAWLGLHRDAYLGAVPRLLGDSRKDSPHAGVGVLKGAVGVLPGDGLDLLSARRAGKSGQWGACRLLFPTVLLVRLLGDIRGIHSHVRRRRERERRREVASDEGVFLRDKLRRLLIQDQKNSIEKEKEESDLCQRIGVTDRGTYAH</sequence>
<dbReference type="Proteomes" id="UP000652761">
    <property type="component" value="Unassembled WGS sequence"/>
</dbReference>
<protein>
    <submittedName>
        <fullName evidence="2">Uncharacterized protein</fullName>
    </submittedName>
</protein>
<gene>
    <name evidence="2" type="ORF">Taro_024709</name>
</gene>
<comment type="caution">
    <text evidence="2">The sequence shown here is derived from an EMBL/GenBank/DDBJ whole genome shotgun (WGS) entry which is preliminary data.</text>
</comment>
<feature type="compositionally biased region" description="Low complexity" evidence="1">
    <location>
        <begin position="202"/>
        <end position="213"/>
    </location>
</feature>
<feature type="compositionally biased region" description="Gly residues" evidence="1">
    <location>
        <begin position="146"/>
        <end position="175"/>
    </location>
</feature>
<feature type="region of interest" description="Disordered" evidence="1">
    <location>
        <begin position="93"/>
        <end position="268"/>
    </location>
</feature>
<evidence type="ECO:0000313" key="3">
    <source>
        <dbReference type="Proteomes" id="UP000652761"/>
    </source>
</evidence>
<feature type="compositionally biased region" description="Pro residues" evidence="1">
    <location>
        <begin position="214"/>
        <end position="231"/>
    </location>
</feature>
<dbReference type="EMBL" id="NMUH01001412">
    <property type="protein sequence ID" value="MQL92086.1"/>
    <property type="molecule type" value="Genomic_DNA"/>
</dbReference>
<evidence type="ECO:0000313" key="2">
    <source>
        <dbReference type="EMBL" id="MQL92086.1"/>
    </source>
</evidence>
<dbReference type="AlphaFoldDB" id="A0A843VA47"/>
<proteinExistence type="predicted"/>
<reference evidence="2" key="1">
    <citation type="submission" date="2017-07" db="EMBL/GenBank/DDBJ databases">
        <title>Taro Niue Genome Assembly and Annotation.</title>
        <authorList>
            <person name="Atibalentja N."/>
            <person name="Keating K."/>
            <person name="Fields C.J."/>
        </authorList>
    </citation>
    <scope>NUCLEOTIDE SEQUENCE</scope>
    <source>
        <strain evidence="2">Niue_2</strain>
        <tissue evidence="2">Leaf</tissue>
    </source>
</reference>
<name>A0A843VA47_COLES</name>
<evidence type="ECO:0000256" key="1">
    <source>
        <dbReference type="SAM" id="MobiDB-lite"/>
    </source>
</evidence>
<accession>A0A843VA47</accession>
<keyword evidence="3" id="KW-1185">Reference proteome</keyword>
<organism evidence="2 3">
    <name type="scientific">Colocasia esculenta</name>
    <name type="common">Wild taro</name>
    <name type="synonym">Arum esculentum</name>
    <dbReference type="NCBI Taxonomy" id="4460"/>
    <lineage>
        <taxon>Eukaryota</taxon>
        <taxon>Viridiplantae</taxon>
        <taxon>Streptophyta</taxon>
        <taxon>Embryophyta</taxon>
        <taxon>Tracheophyta</taxon>
        <taxon>Spermatophyta</taxon>
        <taxon>Magnoliopsida</taxon>
        <taxon>Liliopsida</taxon>
        <taxon>Araceae</taxon>
        <taxon>Aroideae</taxon>
        <taxon>Colocasieae</taxon>
        <taxon>Colocasia</taxon>
    </lineage>
</organism>